<feature type="transmembrane region" description="Helical" evidence="1">
    <location>
        <begin position="12"/>
        <end position="36"/>
    </location>
</feature>
<dbReference type="EMBL" id="JBCGBO010000007">
    <property type="protein sequence ID" value="KAK9188165.1"/>
    <property type="molecule type" value="Genomic_DNA"/>
</dbReference>
<feature type="transmembrane region" description="Helical" evidence="1">
    <location>
        <begin position="91"/>
        <end position="110"/>
    </location>
</feature>
<proteinExistence type="predicted"/>
<dbReference type="Proteomes" id="UP001428341">
    <property type="component" value="Unassembled WGS sequence"/>
</dbReference>
<keyword evidence="1" id="KW-0472">Membrane</keyword>
<keyword evidence="1" id="KW-1133">Transmembrane helix</keyword>
<dbReference type="AlphaFoldDB" id="A0AAP0QF96"/>
<reference evidence="2 3" key="1">
    <citation type="submission" date="2024-05" db="EMBL/GenBank/DDBJ databases">
        <title>Haplotype-resolved chromosome-level genome assembly of Huyou (Citrus changshanensis).</title>
        <authorList>
            <person name="Miao C."/>
            <person name="Chen W."/>
            <person name="Wu Y."/>
            <person name="Wang L."/>
            <person name="Zhao S."/>
            <person name="Grierson D."/>
            <person name="Xu C."/>
            <person name="Chen K."/>
        </authorList>
    </citation>
    <scope>NUCLEOTIDE SEQUENCE [LARGE SCALE GENOMIC DNA]</scope>
    <source>
        <strain evidence="2">01-14</strain>
        <tissue evidence="2">Leaf</tissue>
    </source>
</reference>
<evidence type="ECO:0008006" key="4">
    <source>
        <dbReference type="Google" id="ProtNLM"/>
    </source>
</evidence>
<accession>A0AAP0QF96</accession>
<organism evidence="2 3">
    <name type="scientific">Citrus x changshan-huyou</name>
    <dbReference type="NCBI Taxonomy" id="2935761"/>
    <lineage>
        <taxon>Eukaryota</taxon>
        <taxon>Viridiplantae</taxon>
        <taxon>Streptophyta</taxon>
        <taxon>Embryophyta</taxon>
        <taxon>Tracheophyta</taxon>
        <taxon>Spermatophyta</taxon>
        <taxon>Magnoliopsida</taxon>
        <taxon>eudicotyledons</taxon>
        <taxon>Gunneridae</taxon>
        <taxon>Pentapetalae</taxon>
        <taxon>rosids</taxon>
        <taxon>malvids</taxon>
        <taxon>Sapindales</taxon>
        <taxon>Rutaceae</taxon>
        <taxon>Aurantioideae</taxon>
        <taxon>Citrus</taxon>
    </lineage>
</organism>
<sequence>MRSRGPSPVVPSLMVGVLGFVIFGPTLLSLLEYVLLPFQTWEEGSGTFMVLLLLLSMLVLVHLLSSSFPTLRFSSSPTFQQSSSSGFDSDGFGFGSLLLILLFLVLYHLMNYVKSNQHLIHHTCPAVHDIV</sequence>
<evidence type="ECO:0000256" key="1">
    <source>
        <dbReference type="SAM" id="Phobius"/>
    </source>
</evidence>
<gene>
    <name evidence="2" type="ORF">WN944_019564</name>
</gene>
<keyword evidence="1" id="KW-0812">Transmembrane</keyword>
<protein>
    <recommendedName>
        <fullName evidence="4">Transmembrane protein</fullName>
    </recommendedName>
</protein>
<evidence type="ECO:0000313" key="3">
    <source>
        <dbReference type="Proteomes" id="UP001428341"/>
    </source>
</evidence>
<feature type="transmembrane region" description="Helical" evidence="1">
    <location>
        <begin position="48"/>
        <end position="71"/>
    </location>
</feature>
<evidence type="ECO:0000313" key="2">
    <source>
        <dbReference type="EMBL" id="KAK9188165.1"/>
    </source>
</evidence>
<comment type="caution">
    <text evidence="2">The sequence shown here is derived from an EMBL/GenBank/DDBJ whole genome shotgun (WGS) entry which is preliminary data.</text>
</comment>
<keyword evidence="3" id="KW-1185">Reference proteome</keyword>
<name>A0AAP0QF96_9ROSI</name>